<keyword evidence="2" id="KW-1185">Reference proteome</keyword>
<gene>
    <name evidence="1" type="ORF">PACLA_8A038873</name>
</gene>
<proteinExistence type="predicted"/>
<reference evidence="1" key="1">
    <citation type="submission" date="2020-04" db="EMBL/GenBank/DDBJ databases">
        <authorList>
            <person name="Alioto T."/>
            <person name="Alioto T."/>
            <person name="Gomez Garrido J."/>
        </authorList>
    </citation>
    <scope>NUCLEOTIDE SEQUENCE</scope>
    <source>
        <strain evidence="1">A484AB</strain>
    </source>
</reference>
<accession>A0A6S7IJN9</accession>
<evidence type="ECO:0000313" key="2">
    <source>
        <dbReference type="Proteomes" id="UP001152795"/>
    </source>
</evidence>
<comment type="caution">
    <text evidence="1">The sequence shown here is derived from an EMBL/GenBank/DDBJ whole genome shotgun (WGS) entry which is preliminary data.</text>
</comment>
<feature type="non-terminal residue" evidence="1">
    <location>
        <position position="1"/>
    </location>
</feature>
<sequence length="116" mass="13211">FQLCGGIPVEESFNLIALDPSNDCCFGNIVRHAVPLNLESYDENGLLFQARVFLRSYDCEVLCEGDKCADCEMKGKFMQKSFEKKAAKEAHQVPIHLQRVVCKQLEERISELEIEI</sequence>
<dbReference type="EMBL" id="CACRXK020009439">
    <property type="protein sequence ID" value="CAB4017189.1"/>
    <property type="molecule type" value="Genomic_DNA"/>
</dbReference>
<organism evidence="1 2">
    <name type="scientific">Paramuricea clavata</name>
    <name type="common">Red gorgonian</name>
    <name type="synonym">Violescent sea-whip</name>
    <dbReference type="NCBI Taxonomy" id="317549"/>
    <lineage>
        <taxon>Eukaryota</taxon>
        <taxon>Metazoa</taxon>
        <taxon>Cnidaria</taxon>
        <taxon>Anthozoa</taxon>
        <taxon>Octocorallia</taxon>
        <taxon>Malacalcyonacea</taxon>
        <taxon>Plexauridae</taxon>
        <taxon>Paramuricea</taxon>
    </lineage>
</organism>
<protein>
    <submittedName>
        <fullName evidence="1">Uncharacterized protein</fullName>
    </submittedName>
</protein>
<dbReference type="AlphaFoldDB" id="A0A6S7IJN9"/>
<dbReference type="Proteomes" id="UP001152795">
    <property type="component" value="Unassembled WGS sequence"/>
</dbReference>
<evidence type="ECO:0000313" key="1">
    <source>
        <dbReference type="EMBL" id="CAB4017189.1"/>
    </source>
</evidence>
<name>A0A6S7IJN9_PARCT</name>